<reference evidence="4" key="3">
    <citation type="submission" date="2022-10" db="EMBL/GenBank/DDBJ databases">
        <title>Human gut microbiome strain richness.</title>
        <authorList>
            <person name="Chen-Liaw A."/>
        </authorList>
    </citation>
    <scope>NUCLEOTIDE SEQUENCE</scope>
    <source>
        <strain evidence="4">BSD2780120875st1_E1_BSD2780120875_150330</strain>
    </source>
</reference>
<dbReference type="EMBL" id="JAQNZF010000021">
    <property type="protein sequence ID" value="MDC2743685.1"/>
    <property type="molecule type" value="Genomic_DNA"/>
</dbReference>
<feature type="signal peptide" evidence="2">
    <location>
        <begin position="1"/>
        <end position="25"/>
    </location>
</feature>
<evidence type="ECO:0000313" key="3">
    <source>
        <dbReference type="EMBL" id="KAA4537589.1"/>
    </source>
</evidence>
<proteinExistence type="predicted"/>
<feature type="region of interest" description="Disordered" evidence="1">
    <location>
        <begin position="138"/>
        <end position="157"/>
    </location>
</feature>
<dbReference type="EMBL" id="QRVZ01000004">
    <property type="protein sequence ID" value="RGS85485.1"/>
    <property type="molecule type" value="Genomic_DNA"/>
</dbReference>
<sequence>MIMKNLYINMAFIFVLLLITASCSDKDDSAPRVIPTMNLTVSEIADNTALITSEQQTGTTFGAKVIEFYPVADIGFDYNIEVKLVKFVEENGEPVSLPYTRKITEGLRPGVNYISAIIAYNAEGRAVCSAFQTWKASGTEGAWSDGGSAGDLEENEW</sequence>
<protein>
    <submittedName>
        <fullName evidence="5">Uncharacterized protein</fullName>
    </submittedName>
</protein>
<organism evidence="5 6">
    <name type="scientific">Bacteroides ovatus</name>
    <dbReference type="NCBI Taxonomy" id="28116"/>
    <lineage>
        <taxon>Bacteria</taxon>
        <taxon>Pseudomonadati</taxon>
        <taxon>Bacteroidota</taxon>
        <taxon>Bacteroidia</taxon>
        <taxon>Bacteroidales</taxon>
        <taxon>Bacteroidaceae</taxon>
        <taxon>Bacteroides</taxon>
    </lineage>
</organism>
<comment type="caution">
    <text evidence="5">The sequence shown here is derived from an EMBL/GenBank/DDBJ whole genome shotgun (WGS) entry which is preliminary data.</text>
</comment>
<dbReference type="Proteomes" id="UP000478493">
    <property type="component" value="Unassembled WGS sequence"/>
</dbReference>
<keyword evidence="2" id="KW-0732">Signal</keyword>
<dbReference type="AlphaFoldDB" id="A0A139L9U6"/>
<accession>A0A139L9U6</accession>
<dbReference type="EMBL" id="VWGP01000006">
    <property type="protein sequence ID" value="KAA4537589.1"/>
    <property type="molecule type" value="Genomic_DNA"/>
</dbReference>
<evidence type="ECO:0000313" key="4">
    <source>
        <dbReference type="EMBL" id="MDC2743685.1"/>
    </source>
</evidence>
<reference evidence="3 7" key="2">
    <citation type="journal article" date="2019" name="Nat. Med.">
        <title>A library of human gut bacterial isolates paired with longitudinal multiomics data enables mechanistic microbiome research.</title>
        <authorList>
            <person name="Poyet M."/>
            <person name="Groussin M."/>
            <person name="Gibbons S.M."/>
            <person name="Avila-Pacheco J."/>
            <person name="Jiang X."/>
            <person name="Kearney S.M."/>
            <person name="Perrotta A.R."/>
            <person name="Berdy B."/>
            <person name="Zhao S."/>
            <person name="Lieberman T.D."/>
            <person name="Swanson P.K."/>
            <person name="Smith M."/>
            <person name="Roesemann S."/>
            <person name="Alexander J.E."/>
            <person name="Rich S.A."/>
            <person name="Livny J."/>
            <person name="Vlamakis H."/>
            <person name="Clish C."/>
            <person name="Bullock K."/>
            <person name="Deik A."/>
            <person name="Scott J."/>
            <person name="Pierce K.A."/>
            <person name="Xavier R.J."/>
            <person name="Alm E.J."/>
        </authorList>
    </citation>
    <scope>NUCLEOTIDE SEQUENCE [LARGE SCALE GENOMIC DNA]</scope>
    <source>
        <strain evidence="3 7">BIOML-A41</strain>
    </source>
</reference>
<dbReference type="RefSeq" id="WP_061447914.1">
    <property type="nucleotide sequence ID" value="NZ_CAKJZH010000002.1"/>
</dbReference>
<feature type="chain" id="PRO_5042681957" evidence="2">
    <location>
        <begin position="26"/>
        <end position="157"/>
    </location>
</feature>
<name>A0A139L9U6_BACOV</name>
<dbReference type="Proteomes" id="UP000266492">
    <property type="component" value="Unassembled WGS sequence"/>
</dbReference>
<evidence type="ECO:0000256" key="1">
    <source>
        <dbReference type="SAM" id="MobiDB-lite"/>
    </source>
</evidence>
<evidence type="ECO:0000313" key="5">
    <source>
        <dbReference type="EMBL" id="RGS85485.1"/>
    </source>
</evidence>
<dbReference type="Proteomes" id="UP001219389">
    <property type="component" value="Unassembled WGS sequence"/>
</dbReference>
<dbReference type="PROSITE" id="PS51257">
    <property type="entry name" value="PROKAR_LIPOPROTEIN"/>
    <property type="match status" value="1"/>
</dbReference>
<evidence type="ECO:0000313" key="7">
    <source>
        <dbReference type="Proteomes" id="UP000478493"/>
    </source>
</evidence>
<reference evidence="5 6" key="1">
    <citation type="submission" date="2018-08" db="EMBL/GenBank/DDBJ databases">
        <title>A genome reference for cultivated species of the human gut microbiota.</title>
        <authorList>
            <person name="Zou Y."/>
            <person name="Xue W."/>
            <person name="Luo G."/>
        </authorList>
    </citation>
    <scope>NUCLEOTIDE SEQUENCE [LARGE SCALE GENOMIC DNA]</scope>
    <source>
        <strain evidence="5 6">AF20-9LB</strain>
    </source>
</reference>
<dbReference type="STRING" id="28116.Bovatus_03248"/>
<evidence type="ECO:0000256" key="2">
    <source>
        <dbReference type="SAM" id="SignalP"/>
    </source>
</evidence>
<gene>
    <name evidence="5" type="ORF">DWX70_06630</name>
    <name evidence="3" type="ORF">F3B85_10230</name>
    <name evidence="4" type="ORF">PO382_15780</name>
</gene>
<evidence type="ECO:0000313" key="6">
    <source>
        <dbReference type="Proteomes" id="UP000266492"/>
    </source>
</evidence>